<dbReference type="PANTHER" id="PTHR48081:SF30">
    <property type="entry name" value="ACETYL-HYDROLASE LIPR-RELATED"/>
    <property type="match status" value="1"/>
</dbReference>
<keyword evidence="6" id="KW-1185">Reference proteome</keyword>
<dbReference type="Proteomes" id="UP001164390">
    <property type="component" value="Chromosome"/>
</dbReference>
<protein>
    <submittedName>
        <fullName evidence="5">Alpha/beta hydrolase</fullName>
    </submittedName>
</protein>
<dbReference type="PANTHER" id="PTHR48081">
    <property type="entry name" value="AB HYDROLASE SUPERFAMILY PROTEIN C4A8.06C"/>
    <property type="match status" value="1"/>
</dbReference>
<evidence type="ECO:0000313" key="5">
    <source>
        <dbReference type="EMBL" id="UYM06655.1"/>
    </source>
</evidence>
<dbReference type="InterPro" id="IPR029058">
    <property type="entry name" value="AB_hydrolase_fold"/>
</dbReference>
<sequence length="313" mass="33207">MTAVLPTHVANPEGATYRARVVYAAARTVARPVLRAWPICAPGLVAASALDLAMRFTPKPRYASVEPVEFDGFRGEWVRSGEPDEDSPILYFHGGAFVFCGLNTHRRGVARLAEATGRPVLSVGYRQLPSAPISRSIADCLEAYELLLDAGHDPDRIVLAGDSAGGYLVFAVALAAREAGLPLPGGLVALSPLLDFYSQDVLTHPNLRRDAYLPGARIARLADAFAAGGEPLDPASVPLQQDVEGLPPSMIVVAASEVLRVDAESMAARLTASGVPCTLRVWRGQVHAFPVLGNLVPESRAAIADIASFVRTL</sequence>
<comment type="similarity">
    <text evidence="1">Belongs to the 'GDXG' lipolytic enzyme family.</text>
</comment>
<evidence type="ECO:0000256" key="3">
    <source>
        <dbReference type="PROSITE-ProRule" id="PRU10038"/>
    </source>
</evidence>
<dbReference type="AlphaFoldDB" id="A0AA46TJY5"/>
<feature type="active site" evidence="3">
    <location>
        <position position="163"/>
    </location>
</feature>
<name>A0AA46TJY5_9ACTN</name>
<evidence type="ECO:0000259" key="4">
    <source>
        <dbReference type="Pfam" id="PF07859"/>
    </source>
</evidence>
<dbReference type="InterPro" id="IPR033140">
    <property type="entry name" value="Lipase_GDXG_put_SER_AS"/>
</dbReference>
<dbReference type="SUPFAM" id="SSF53474">
    <property type="entry name" value="alpha/beta-Hydrolases"/>
    <property type="match status" value="1"/>
</dbReference>
<dbReference type="RefSeq" id="WP_271635565.1">
    <property type="nucleotide sequence ID" value="NZ_CP094970.1"/>
</dbReference>
<keyword evidence="2 5" id="KW-0378">Hydrolase</keyword>
<dbReference type="PROSITE" id="PS01174">
    <property type="entry name" value="LIPASE_GDXG_SER"/>
    <property type="match status" value="1"/>
</dbReference>
<evidence type="ECO:0000313" key="6">
    <source>
        <dbReference type="Proteomes" id="UP001164390"/>
    </source>
</evidence>
<dbReference type="Gene3D" id="3.40.50.1820">
    <property type="entry name" value="alpha/beta hydrolase"/>
    <property type="match status" value="1"/>
</dbReference>
<dbReference type="InterPro" id="IPR013094">
    <property type="entry name" value="AB_hydrolase_3"/>
</dbReference>
<feature type="domain" description="Alpha/beta hydrolase fold-3" evidence="4">
    <location>
        <begin position="89"/>
        <end position="289"/>
    </location>
</feature>
<dbReference type="GO" id="GO:0004806">
    <property type="term" value="F:triacylglycerol lipase activity"/>
    <property type="evidence" value="ECO:0007669"/>
    <property type="project" value="TreeGrafter"/>
</dbReference>
<dbReference type="KEGG" id="sgrg:L0C25_06170"/>
<dbReference type="Pfam" id="PF07859">
    <property type="entry name" value="Abhydrolase_3"/>
    <property type="match status" value="1"/>
</dbReference>
<accession>A0AA46TJY5</accession>
<evidence type="ECO:0000256" key="2">
    <source>
        <dbReference type="ARBA" id="ARBA00022801"/>
    </source>
</evidence>
<gene>
    <name evidence="5" type="ORF">L0C25_06170</name>
</gene>
<dbReference type="InterPro" id="IPR050300">
    <property type="entry name" value="GDXG_lipolytic_enzyme"/>
</dbReference>
<proteinExistence type="inferred from homology"/>
<organism evidence="5 6">
    <name type="scientific">Solicola gregarius</name>
    <dbReference type="NCBI Taxonomy" id="2908642"/>
    <lineage>
        <taxon>Bacteria</taxon>
        <taxon>Bacillati</taxon>
        <taxon>Actinomycetota</taxon>
        <taxon>Actinomycetes</taxon>
        <taxon>Propionibacteriales</taxon>
        <taxon>Nocardioidaceae</taxon>
        <taxon>Solicola</taxon>
    </lineage>
</organism>
<dbReference type="EMBL" id="CP094970">
    <property type="protein sequence ID" value="UYM06655.1"/>
    <property type="molecule type" value="Genomic_DNA"/>
</dbReference>
<evidence type="ECO:0000256" key="1">
    <source>
        <dbReference type="ARBA" id="ARBA00010515"/>
    </source>
</evidence>
<reference evidence="5" key="1">
    <citation type="submission" date="2022-01" db="EMBL/GenBank/DDBJ databases">
        <title>Nocardioidaceae gen. sp. A5X3R13.</title>
        <authorList>
            <person name="Lopez Marin M.A."/>
            <person name="Uhlik O."/>
        </authorList>
    </citation>
    <scope>NUCLEOTIDE SEQUENCE</scope>
    <source>
        <strain evidence="5">A5X3R13</strain>
    </source>
</reference>